<feature type="transmembrane region" description="Helical" evidence="9">
    <location>
        <begin position="321"/>
        <end position="342"/>
    </location>
</feature>
<dbReference type="PROSITE" id="PS00108">
    <property type="entry name" value="PROTEIN_KINASE_ST"/>
    <property type="match status" value="1"/>
</dbReference>
<keyword evidence="3" id="KW-0808">Transferase</keyword>
<dbReference type="Pfam" id="PF00069">
    <property type="entry name" value="Pkinase"/>
    <property type="match status" value="1"/>
</dbReference>
<keyword evidence="2" id="KW-0723">Serine/threonine-protein kinase</keyword>
<evidence type="ECO:0000256" key="2">
    <source>
        <dbReference type="ARBA" id="ARBA00022527"/>
    </source>
</evidence>
<evidence type="ECO:0000256" key="1">
    <source>
        <dbReference type="ARBA" id="ARBA00012513"/>
    </source>
</evidence>
<dbReference type="RefSeq" id="WP_163775549.1">
    <property type="nucleotide sequence ID" value="NZ_AP022569.1"/>
</dbReference>
<comment type="catalytic activity">
    <reaction evidence="7">
        <text>L-threonyl-[protein] + ATP = O-phospho-L-threonyl-[protein] + ADP + H(+)</text>
        <dbReference type="Rhea" id="RHEA:46608"/>
        <dbReference type="Rhea" id="RHEA-COMP:11060"/>
        <dbReference type="Rhea" id="RHEA-COMP:11605"/>
        <dbReference type="ChEBI" id="CHEBI:15378"/>
        <dbReference type="ChEBI" id="CHEBI:30013"/>
        <dbReference type="ChEBI" id="CHEBI:30616"/>
        <dbReference type="ChEBI" id="CHEBI:61977"/>
        <dbReference type="ChEBI" id="CHEBI:456216"/>
        <dbReference type="EC" id="2.7.11.1"/>
    </reaction>
</comment>
<dbReference type="InterPro" id="IPR000719">
    <property type="entry name" value="Prot_kinase_dom"/>
</dbReference>
<evidence type="ECO:0000256" key="9">
    <source>
        <dbReference type="SAM" id="Phobius"/>
    </source>
</evidence>
<protein>
    <recommendedName>
        <fullName evidence="1">non-specific serine/threonine protein kinase</fullName>
        <ecNumber evidence="1">2.7.11.1</ecNumber>
    </recommendedName>
</protein>
<accession>A0A7I7KV70</accession>
<keyword evidence="12" id="KW-1185">Reference proteome</keyword>
<dbReference type="KEGG" id="mcoo:MCOO_12370"/>
<dbReference type="PANTHER" id="PTHR43289">
    <property type="entry name" value="MITOGEN-ACTIVATED PROTEIN KINASE KINASE KINASE 20-RELATED"/>
    <property type="match status" value="1"/>
</dbReference>
<evidence type="ECO:0000256" key="5">
    <source>
        <dbReference type="ARBA" id="ARBA00022777"/>
    </source>
</evidence>
<dbReference type="EC" id="2.7.11.1" evidence="1"/>
<keyword evidence="5" id="KW-0418">Kinase</keyword>
<dbReference type="CDD" id="cd14014">
    <property type="entry name" value="STKc_PknB_like"/>
    <property type="match status" value="1"/>
</dbReference>
<keyword evidence="9" id="KW-0472">Membrane</keyword>
<organism evidence="11 12">
    <name type="scientific">Mycobacterium cookii</name>
    <dbReference type="NCBI Taxonomy" id="1775"/>
    <lineage>
        <taxon>Bacteria</taxon>
        <taxon>Bacillati</taxon>
        <taxon>Actinomycetota</taxon>
        <taxon>Actinomycetes</taxon>
        <taxon>Mycobacteriales</taxon>
        <taxon>Mycobacteriaceae</taxon>
        <taxon>Mycobacterium</taxon>
    </lineage>
</organism>
<dbReference type="EMBL" id="AP022569">
    <property type="protein sequence ID" value="BBX45222.1"/>
    <property type="molecule type" value="Genomic_DNA"/>
</dbReference>
<name>A0A7I7KV70_9MYCO</name>
<evidence type="ECO:0000256" key="6">
    <source>
        <dbReference type="ARBA" id="ARBA00022840"/>
    </source>
</evidence>
<dbReference type="SMART" id="SM00220">
    <property type="entry name" value="S_TKc"/>
    <property type="match status" value="1"/>
</dbReference>
<keyword evidence="9" id="KW-0812">Transmembrane</keyword>
<proteinExistence type="predicted"/>
<dbReference type="InterPro" id="IPR011009">
    <property type="entry name" value="Kinase-like_dom_sf"/>
</dbReference>
<dbReference type="FunFam" id="3.30.200.20:FF:000035">
    <property type="entry name" value="Serine/threonine protein kinase Stk1"/>
    <property type="match status" value="1"/>
</dbReference>
<reference evidence="11 12" key="1">
    <citation type="journal article" date="2019" name="Emerg. Microbes Infect.">
        <title>Comprehensive subspecies identification of 175 nontuberculous mycobacteria species based on 7547 genomic profiles.</title>
        <authorList>
            <person name="Matsumoto Y."/>
            <person name="Kinjo T."/>
            <person name="Motooka D."/>
            <person name="Nabeya D."/>
            <person name="Jung N."/>
            <person name="Uechi K."/>
            <person name="Horii T."/>
            <person name="Iida T."/>
            <person name="Fujita J."/>
            <person name="Nakamura S."/>
        </authorList>
    </citation>
    <scope>NUCLEOTIDE SEQUENCE [LARGE SCALE GENOMIC DNA]</scope>
    <source>
        <strain evidence="11 12">JCM 12404</strain>
    </source>
</reference>
<feature type="domain" description="Protein kinase" evidence="10">
    <location>
        <begin position="12"/>
        <end position="275"/>
    </location>
</feature>
<evidence type="ECO:0000256" key="3">
    <source>
        <dbReference type="ARBA" id="ARBA00022679"/>
    </source>
</evidence>
<keyword evidence="9" id="KW-1133">Transmembrane helix</keyword>
<dbReference type="Proteomes" id="UP000465866">
    <property type="component" value="Chromosome"/>
</dbReference>
<evidence type="ECO:0000256" key="8">
    <source>
        <dbReference type="ARBA" id="ARBA00048679"/>
    </source>
</evidence>
<evidence type="ECO:0000259" key="10">
    <source>
        <dbReference type="PROSITE" id="PS50011"/>
    </source>
</evidence>
<dbReference type="AlphaFoldDB" id="A0A7I7KV70"/>
<dbReference type="InterPro" id="IPR008271">
    <property type="entry name" value="Ser/Thr_kinase_AS"/>
</dbReference>
<gene>
    <name evidence="11" type="ORF">MCOO_12370</name>
</gene>
<evidence type="ECO:0000313" key="12">
    <source>
        <dbReference type="Proteomes" id="UP000465866"/>
    </source>
</evidence>
<dbReference type="PANTHER" id="PTHR43289:SF6">
    <property type="entry name" value="SERINE_THREONINE-PROTEIN KINASE NEKL-3"/>
    <property type="match status" value="1"/>
</dbReference>
<dbReference type="SUPFAM" id="SSF56112">
    <property type="entry name" value="Protein kinase-like (PK-like)"/>
    <property type="match status" value="1"/>
</dbReference>
<keyword evidence="4" id="KW-0547">Nucleotide-binding</keyword>
<dbReference type="GO" id="GO:0004674">
    <property type="term" value="F:protein serine/threonine kinase activity"/>
    <property type="evidence" value="ECO:0007669"/>
    <property type="project" value="UniProtKB-KW"/>
</dbReference>
<evidence type="ECO:0000256" key="7">
    <source>
        <dbReference type="ARBA" id="ARBA00047899"/>
    </source>
</evidence>
<comment type="catalytic activity">
    <reaction evidence="8">
        <text>L-seryl-[protein] + ATP = O-phospho-L-seryl-[protein] + ADP + H(+)</text>
        <dbReference type="Rhea" id="RHEA:17989"/>
        <dbReference type="Rhea" id="RHEA-COMP:9863"/>
        <dbReference type="Rhea" id="RHEA-COMP:11604"/>
        <dbReference type="ChEBI" id="CHEBI:15378"/>
        <dbReference type="ChEBI" id="CHEBI:29999"/>
        <dbReference type="ChEBI" id="CHEBI:30616"/>
        <dbReference type="ChEBI" id="CHEBI:83421"/>
        <dbReference type="ChEBI" id="CHEBI:456216"/>
        <dbReference type="EC" id="2.7.11.1"/>
    </reaction>
</comment>
<keyword evidence="6" id="KW-0067">ATP-binding</keyword>
<evidence type="ECO:0000313" key="11">
    <source>
        <dbReference type="EMBL" id="BBX45222.1"/>
    </source>
</evidence>
<dbReference type="GO" id="GO:0080090">
    <property type="term" value="P:regulation of primary metabolic process"/>
    <property type="evidence" value="ECO:0007669"/>
    <property type="project" value="UniProtKB-ARBA"/>
</dbReference>
<evidence type="ECO:0000256" key="4">
    <source>
        <dbReference type="ARBA" id="ARBA00022741"/>
    </source>
</evidence>
<dbReference type="Gene3D" id="3.30.200.20">
    <property type="entry name" value="Phosphorylase Kinase, domain 1"/>
    <property type="match status" value="1"/>
</dbReference>
<dbReference type="Gene3D" id="1.10.510.10">
    <property type="entry name" value="Transferase(Phosphotransferase) domain 1"/>
    <property type="match status" value="1"/>
</dbReference>
<dbReference type="GO" id="GO:0005524">
    <property type="term" value="F:ATP binding"/>
    <property type="evidence" value="ECO:0007669"/>
    <property type="project" value="UniProtKB-KW"/>
</dbReference>
<dbReference type="PROSITE" id="PS50011">
    <property type="entry name" value="PROTEIN_KINASE_DOM"/>
    <property type="match status" value="1"/>
</dbReference>
<sequence>MSLAAGTTIAGYIILRPLGAGGMAEVYLAQHPRLPRRDALKVLSEAITADANFRERFQREADLAGALWHPNIVAVHDRGEFDGHLWIAMDYVEGTDAAHLVKDRYPAGMPIPDVCDIVTAVAAALDYAHSRGLLHRDVKPANILVTEPEGGKRRILLADFGIARPLADVSGLTVTNFTVGTLAYAAPEQLMGEDIDGRADQYALAATAFHLLTGAPPYEHSNPVAVITRHLTSPPPKLSDRRPELAGLDEVLSRALAKDPAERFERCSDFAAALAQSAGTDAGRERLTEARTTVAVPITEPRTQIAALVPFAGKRRTRSRILLAGCTAAALVAVIGVAGYLLRPAKNTASAPAANTASAPAANPPPRPPAMLDGTYRFDYDYEKQTINGAPYAVHTSDTTSWWAFHSSCGSTGCVATATQLDAKNPQVAHTPAQSADYRFVDGQWQSAPVQRQLDQPRCLGPNGQVVAGANTVMLTWSMQPQPDGTLRGTKTGTALTNECGVQGQVALAPVVVTRVSDVPTGVAIADPATATIAPSTPAPHVAGPVLDGTYRLDFDLQNQTINGVVTGLGAAVNEWWAFRSVCTPSGCVAAGSELAESNQQEGTGTTSVVHFADGHWQGTTTLQAPMDCEKTDKPGRDDETRLWSWDPQPDGTLKGLQIGTILSDGCGTQGTVYRTPFVATRTGDVAPSVIVADPALFVAAPAPASAPPRAGR</sequence>